<proteinExistence type="predicted"/>
<organism evidence="5 6">
    <name type="scientific">Thalassospira xiamenensis M-5 = DSM 17429</name>
    <dbReference type="NCBI Taxonomy" id="1123366"/>
    <lineage>
        <taxon>Bacteria</taxon>
        <taxon>Pseudomonadati</taxon>
        <taxon>Pseudomonadota</taxon>
        <taxon>Alphaproteobacteria</taxon>
        <taxon>Rhodospirillales</taxon>
        <taxon>Thalassospiraceae</taxon>
        <taxon>Thalassospira</taxon>
    </lineage>
</organism>
<dbReference type="Pfam" id="PF12833">
    <property type="entry name" value="HTH_18"/>
    <property type="match status" value="1"/>
</dbReference>
<dbReference type="Gene3D" id="1.10.10.60">
    <property type="entry name" value="Homeodomain-like"/>
    <property type="match status" value="1"/>
</dbReference>
<dbReference type="InterPro" id="IPR018060">
    <property type="entry name" value="HTH_AraC"/>
</dbReference>
<accession>A0AB72UB08</accession>
<dbReference type="KEGG" id="txi:TH3_06425"/>
<name>A0AB72UB08_9PROT</name>
<dbReference type="AlphaFoldDB" id="A0AB72UB08"/>
<dbReference type="SUPFAM" id="SSF46689">
    <property type="entry name" value="Homeodomain-like"/>
    <property type="match status" value="1"/>
</dbReference>
<keyword evidence="3" id="KW-0804">Transcription</keyword>
<feature type="domain" description="HTH araC/xylS-type" evidence="4">
    <location>
        <begin position="217"/>
        <end position="316"/>
    </location>
</feature>
<evidence type="ECO:0000259" key="4">
    <source>
        <dbReference type="PROSITE" id="PS01124"/>
    </source>
</evidence>
<sequence>MTKLKPVPVSNFDTNDIDPRHRFDAWQENIGIFFDLMMSDHECHLTNFFAQIDVYDLQETVFGVTRSQAQQFLRHPRRVIDDDMDHILVQLFLQGGGLTKDNERIVAGDMLIIDLSYPHDMITGDFENLTLVLPRELRPDISDMLAPLHGLKLSKDNPMVRFMATGFLNLWKNIPDMTTQQAVSAVQGTLGLMQGCLLCEGQLPEEIDAPTSVALAKVIYRYIDANLSENITPASLALTFRMSRTHIYRIFAPHGGVANYLWDRRLQRSFQLLSQQRYSHKNIGSIAFECGFNSESHFSRAFRAKFHSTPSQIRADAVNARLHHNGKATTSTGYAAGLPNWVRRL</sequence>
<dbReference type="PRINTS" id="PR00032">
    <property type="entry name" value="HTHARAC"/>
</dbReference>
<dbReference type="GO" id="GO:0043565">
    <property type="term" value="F:sequence-specific DNA binding"/>
    <property type="evidence" value="ECO:0007669"/>
    <property type="project" value="InterPro"/>
</dbReference>
<evidence type="ECO:0000256" key="2">
    <source>
        <dbReference type="ARBA" id="ARBA00023125"/>
    </source>
</evidence>
<dbReference type="PROSITE" id="PS01124">
    <property type="entry name" value="HTH_ARAC_FAMILY_2"/>
    <property type="match status" value="1"/>
</dbReference>
<keyword evidence="2" id="KW-0238">DNA-binding</keyword>
<dbReference type="InterPro" id="IPR050204">
    <property type="entry name" value="AraC_XylS_family_regulators"/>
</dbReference>
<dbReference type="InterPro" id="IPR020449">
    <property type="entry name" value="Tscrpt_reg_AraC-type_HTH"/>
</dbReference>
<dbReference type="PANTHER" id="PTHR46796">
    <property type="entry name" value="HTH-TYPE TRANSCRIPTIONAL ACTIVATOR RHAS-RELATED"/>
    <property type="match status" value="1"/>
</dbReference>
<dbReference type="InterPro" id="IPR009057">
    <property type="entry name" value="Homeodomain-like_sf"/>
</dbReference>
<gene>
    <name evidence="5" type="ORF">TH3_06425</name>
</gene>
<evidence type="ECO:0000313" key="6">
    <source>
        <dbReference type="Proteomes" id="UP000007127"/>
    </source>
</evidence>
<dbReference type="GO" id="GO:0003700">
    <property type="term" value="F:DNA-binding transcription factor activity"/>
    <property type="evidence" value="ECO:0007669"/>
    <property type="project" value="InterPro"/>
</dbReference>
<dbReference type="RefSeq" id="WP_007091421.1">
    <property type="nucleotide sequence ID" value="NZ_CP004388.1"/>
</dbReference>
<evidence type="ECO:0000256" key="3">
    <source>
        <dbReference type="ARBA" id="ARBA00023163"/>
    </source>
</evidence>
<keyword evidence="1" id="KW-0805">Transcription regulation</keyword>
<reference evidence="5 6" key="1">
    <citation type="journal article" date="2012" name="J. Bacteriol.">
        <title>Genome sequence of Thalassospira xiamenensis type strain M-5.</title>
        <authorList>
            <person name="Lai Q."/>
            <person name="Shao Z."/>
        </authorList>
    </citation>
    <scope>NUCLEOTIDE SEQUENCE [LARGE SCALE GENOMIC DNA]</scope>
    <source>
        <strain evidence="5 6">M-5</strain>
    </source>
</reference>
<evidence type="ECO:0000313" key="5">
    <source>
        <dbReference type="EMBL" id="AJD51405.1"/>
    </source>
</evidence>
<dbReference type="GeneID" id="31926971"/>
<dbReference type="EMBL" id="CP004388">
    <property type="protein sequence ID" value="AJD51405.1"/>
    <property type="molecule type" value="Genomic_DNA"/>
</dbReference>
<dbReference type="Proteomes" id="UP000007127">
    <property type="component" value="Chromosome"/>
</dbReference>
<protein>
    <submittedName>
        <fullName evidence="5">AraC family transcriptional regulator</fullName>
    </submittedName>
</protein>
<evidence type="ECO:0000256" key="1">
    <source>
        <dbReference type="ARBA" id="ARBA00023015"/>
    </source>
</evidence>
<dbReference type="SMART" id="SM00342">
    <property type="entry name" value="HTH_ARAC"/>
    <property type="match status" value="1"/>
</dbReference>
<dbReference type="PANTHER" id="PTHR46796:SF6">
    <property type="entry name" value="ARAC SUBFAMILY"/>
    <property type="match status" value="1"/>
</dbReference>